<evidence type="ECO:0000256" key="17">
    <source>
        <dbReference type="ARBA" id="ARBA00081514"/>
    </source>
</evidence>
<dbReference type="SMART" id="SM00105">
    <property type="entry name" value="ArfGap"/>
    <property type="match status" value="1"/>
</dbReference>
<dbReference type="CTD" id="55738"/>
<dbReference type="InterPro" id="IPR038508">
    <property type="entry name" value="ArfGAP_dom_sf"/>
</dbReference>
<keyword evidence="4" id="KW-0343">GTPase activation</keyword>
<dbReference type="Pfam" id="PF01412">
    <property type="entry name" value="ArfGap"/>
    <property type="match status" value="1"/>
</dbReference>
<sequence>MASPRTRRVMKELRPRDGNNTCFECNGHNPQWVSVTYGIWICLECSGKHRGLGVHLSFVRSVTMDKWKDLELEKMKVGGNNKARQYLKSQPDYNPGWSLQEKYNSKAAALYRDKIATEAKGETWSEATSSARNHVPYVAARLKTTSSSSSAGSFHTSSSSPSFSSYNSGGAKVEYGSGGGYQSAGKDDFELQYGMSKSEVDAKKGDYFDRIQADNASRPDHLPPSQGGRYTGFGNTPIKQEENSSDTWDTAVSSLSAGWSTFALGATKFASATKEGAVKFGTAASQKTQEYAAKVNEAVVKPTKEKMQEGRLMNDISTGTKSWASKVASSTSKGWKDFTNIFTDNPTTLDSVDSAPTAESLLMPGKEDSEKRERLRQMDPDQSETPLLHDAPTPPRTPDETDDVSWGWGNSDTWDNPPQSRPSPPKVEENDSWDSWSNEQDDLLLDFGDSSSKPKKANSATRKNGSKKSSSSNKKVTSLEETWDDAGGWDEAAWDAIESDINTSKKTSSSTRRNNSKRD</sequence>
<keyword evidence="9" id="KW-0862">Zinc</keyword>
<keyword evidence="11" id="KW-0653">Protein transport</keyword>
<dbReference type="RefSeq" id="XP_038057718.1">
    <property type="nucleotide sequence ID" value="XM_038201790.1"/>
</dbReference>
<proteinExistence type="predicted"/>
<evidence type="ECO:0000256" key="1">
    <source>
        <dbReference type="ARBA" id="ARBA00004496"/>
    </source>
</evidence>
<organism evidence="21 22">
    <name type="scientific">Patiria miniata</name>
    <name type="common">Bat star</name>
    <name type="synonym">Asterina miniata</name>
    <dbReference type="NCBI Taxonomy" id="46514"/>
    <lineage>
        <taxon>Eukaryota</taxon>
        <taxon>Metazoa</taxon>
        <taxon>Echinodermata</taxon>
        <taxon>Eleutherozoa</taxon>
        <taxon>Asterozoa</taxon>
        <taxon>Asteroidea</taxon>
        <taxon>Valvatacea</taxon>
        <taxon>Valvatida</taxon>
        <taxon>Asterinidae</taxon>
        <taxon>Patiria</taxon>
    </lineage>
</organism>
<evidence type="ECO:0000256" key="19">
    <source>
        <dbReference type="SAM" id="MobiDB-lite"/>
    </source>
</evidence>
<dbReference type="OrthoDB" id="983479at2759"/>
<dbReference type="GO" id="GO:0030100">
    <property type="term" value="P:regulation of endocytosis"/>
    <property type="evidence" value="ECO:0007669"/>
    <property type="project" value="TreeGrafter"/>
</dbReference>
<keyword evidence="13" id="KW-0333">Golgi apparatus</keyword>
<evidence type="ECO:0000256" key="15">
    <source>
        <dbReference type="ARBA" id="ARBA00071258"/>
    </source>
</evidence>
<feature type="compositionally biased region" description="Basic and acidic residues" evidence="19">
    <location>
        <begin position="365"/>
        <end position="379"/>
    </location>
</feature>
<dbReference type="GO" id="GO:0005096">
    <property type="term" value="F:GTPase activator activity"/>
    <property type="evidence" value="ECO:0007669"/>
    <property type="project" value="UniProtKB-KW"/>
</dbReference>
<dbReference type="PROSITE" id="PS50115">
    <property type="entry name" value="ARFGAP"/>
    <property type="match status" value="1"/>
</dbReference>
<dbReference type="InterPro" id="IPR001164">
    <property type="entry name" value="ArfGAP_dom"/>
</dbReference>
<dbReference type="GO" id="GO:0008270">
    <property type="term" value="F:zinc ion binding"/>
    <property type="evidence" value="ECO:0007669"/>
    <property type="project" value="UniProtKB-KW"/>
</dbReference>
<keyword evidence="12" id="KW-0007">Acetylation</keyword>
<feature type="domain" description="Arf-GAP" evidence="20">
    <location>
        <begin position="7"/>
        <end position="124"/>
    </location>
</feature>
<keyword evidence="10" id="KW-0931">ER-Golgi transport</keyword>
<dbReference type="PRINTS" id="PR00405">
    <property type="entry name" value="REVINTRACTNG"/>
</dbReference>
<protein>
    <recommendedName>
        <fullName evidence="15">ADP-ribosylation factor GTPase-activating protein 1</fullName>
    </recommendedName>
    <alternativeName>
        <fullName evidence="17">ADP-ribosylation factor 1 GTPase-activating protein</fullName>
    </alternativeName>
    <alternativeName>
        <fullName evidence="16">ARF1-directed GTPase-activating protein</fullName>
    </alternativeName>
</protein>
<feature type="compositionally biased region" description="Low complexity" evidence="19">
    <location>
        <begin position="489"/>
        <end position="513"/>
    </location>
</feature>
<dbReference type="Gene3D" id="1.10.220.150">
    <property type="entry name" value="Arf GTPase activating protein"/>
    <property type="match status" value="1"/>
</dbReference>
<dbReference type="GO" id="GO:0032012">
    <property type="term" value="P:regulation of ARF protein signal transduction"/>
    <property type="evidence" value="ECO:0007669"/>
    <property type="project" value="TreeGrafter"/>
</dbReference>
<evidence type="ECO:0000256" key="8">
    <source>
        <dbReference type="ARBA" id="ARBA00022771"/>
    </source>
</evidence>
<comment type="subcellular location">
    <subcellularLocation>
        <location evidence="1">Cytoplasm</location>
    </subcellularLocation>
    <subcellularLocation>
        <location evidence="2">Golgi apparatus</location>
    </subcellularLocation>
</comment>
<reference evidence="21" key="1">
    <citation type="submission" date="2022-11" db="UniProtKB">
        <authorList>
            <consortium name="EnsemblMetazoa"/>
        </authorList>
    </citation>
    <scope>IDENTIFICATION</scope>
</reference>
<evidence type="ECO:0000256" key="4">
    <source>
        <dbReference type="ARBA" id="ARBA00022468"/>
    </source>
</evidence>
<evidence type="ECO:0000256" key="12">
    <source>
        <dbReference type="ARBA" id="ARBA00022990"/>
    </source>
</evidence>
<dbReference type="Proteomes" id="UP000887568">
    <property type="component" value="Unplaced"/>
</dbReference>
<name>A0A914A1I2_PATMI</name>
<evidence type="ECO:0000259" key="20">
    <source>
        <dbReference type="PROSITE" id="PS50115"/>
    </source>
</evidence>
<evidence type="ECO:0000313" key="21">
    <source>
        <dbReference type="EnsemblMetazoa" id="XP_038057718.1"/>
    </source>
</evidence>
<accession>A0A914A1I2</accession>
<keyword evidence="3" id="KW-0813">Transport</keyword>
<evidence type="ECO:0000313" key="22">
    <source>
        <dbReference type="Proteomes" id="UP000887568"/>
    </source>
</evidence>
<evidence type="ECO:0000256" key="6">
    <source>
        <dbReference type="ARBA" id="ARBA00022553"/>
    </source>
</evidence>
<comment type="function">
    <text evidence="14">GTPase-activating protein (GAP) for the ADP ribosylation factor 1 (ARF1). Involved in membrane trafficking and /or vesicle transport. Promotes hydrolysis of the ARF1-bound GTP and thus, is required for the dissociation of coat proteins from Golgi-derived membranes and vesicles, a prerequisite for vesicle's fusion with target compartment. Probably regulates ARF1-mediated transport via its interaction with the KDELR proteins and TMED2. Overexpression induces the redistribution of the entire Golgi complex to the endoplasmic reticulum, as when ARF1 is deactivated. Its activity is stimulated by phosphoinosides and inhibited by phosphatidylcholine.</text>
</comment>
<dbReference type="GO" id="GO:0015031">
    <property type="term" value="P:protein transport"/>
    <property type="evidence" value="ECO:0007669"/>
    <property type="project" value="UniProtKB-KW"/>
</dbReference>
<feature type="region of interest" description="Disordered" evidence="19">
    <location>
        <begin position="345"/>
        <end position="519"/>
    </location>
</feature>
<keyword evidence="6" id="KW-0597">Phosphoprotein</keyword>
<dbReference type="PANTHER" id="PTHR46395:SF1">
    <property type="entry name" value="ADP-RIBOSYLATION FACTOR GTPASE-ACTIVATING PROTEIN 1"/>
    <property type="match status" value="1"/>
</dbReference>
<dbReference type="CDD" id="cd08830">
    <property type="entry name" value="ArfGap_ArfGap1"/>
    <property type="match status" value="1"/>
</dbReference>
<dbReference type="GeneID" id="119729219"/>
<evidence type="ECO:0000256" key="16">
    <source>
        <dbReference type="ARBA" id="ARBA00077418"/>
    </source>
</evidence>
<keyword evidence="7" id="KW-0479">Metal-binding</keyword>
<dbReference type="SUPFAM" id="SSF57863">
    <property type="entry name" value="ArfGap/RecO-like zinc finger"/>
    <property type="match status" value="1"/>
</dbReference>
<keyword evidence="5" id="KW-0963">Cytoplasm</keyword>
<dbReference type="InterPro" id="IPR037278">
    <property type="entry name" value="ARFGAP/RecO"/>
</dbReference>
<evidence type="ECO:0000256" key="14">
    <source>
        <dbReference type="ARBA" id="ARBA00058112"/>
    </source>
</evidence>
<dbReference type="GO" id="GO:0000139">
    <property type="term" value="C:Golgi membrane"/>
    <property type="evidence" value="ECO:0007669"/>
    <property type="project" value="TreeGrafter"/>
</dbReference>
<feature type="compositionally biased region" description="Polar residues" evidence="19">
    <location>
        <begin position="408"/>
        <end position="418"/>
    </location>
</feature>
<keyword evidence="22" id="KW-1185">Reference proteome</keyword>
<feature type="region of interest" description="Disordered" evidence="19">
    <location>
        <begin position="214"/>
        <end position="243"/>
    </location>
</feature>
<evidence type="ECO:0000256" key="11">
    <source>
        <dbReference type="ARBA" id="ARBA00022927"/>
    </source>
</evidence>
<evidence type="ECO:0000256" key="18">
    <source>
        <dbReference type="PROSITE-ProRule" id="PRU00288"/>
    </source>
</evidence>
<evidence type="ECO:0000256" key="2">
    <source>
        <dbReference type="ARBA" id="ARBA00004555"/>
    </source>
</evidence>
<evidence type="ECO:0000256" key="3">
    <source>
        <dbReference type="ARBA" id="ARBA00022448"/>
    </source>
</evidence>
<dbReference type="PANTHER" id="PTHR46395">
    <property type="entry name" value="ADP-RIBOSYLATION FACTOR GTPASE-ACTIVATING PROTEIN 1"/>
    <property type="match status" value="1"/>
</dbReference>
<evidence type="ECO:0000256" key="9">
    <source>
        <dbReference type="ARBA" id="ARBA00022833"/>
    </source>
</evidence>
<evidence type="ECO:0000256" key="7">
    <source>
        <dbReference type="ARBA" id="ARBA00022723"/>
    </source>
</evidence>
<dbReference type="GO" id="GO:0016192">
    <property type="term" value="P:vesicle-mediated transport"/>
    <property type="evidence" value="ECO:0007669"/>
    <property type="project" value="UniProtKB-KW"/>
</dbReference>
<dbReference type="FunFam" id="1.10.220.150:FF:000008">
    <property type="entry name" value="ADP-ribosylation factor GTPase activating protein 1"/>
    <property type="match status" value="1"/>
</dbReference>
<dbReference type="EnsemblMetazoa" id="XM_038201790.1">
    <property type="protein sequence ID" value="XP_038057718.1"/>
    <property type="gene ID" value="LOC119729219"/>
</dbReference>
<dbReference type="OMA" id="GGWAGWD"/>
<evidence type="ECO:0000256" key="5">
    <source>
        <dbReference type="ARBA" id="ARBA00022490"/>
    </source>
</evidence>
<keyword evidence="8 18" id="KW-0863">Zinc-finger</keyword>
<evidence type="ECO:0000256" key="10">
    <source>
        <dbReference type="ARBA" id="ARBA00022892"/>
    </source>
</evidence>
<dbReference type="AlphaFoldDB" id="A0A914A1I2"/>
<evidence type="ECO:0000256" key="13">
    <source>
        <dbReference type="ARBA" id="ARBA00023034"/>
    </source>
</evidence>
<feature type="region of interest" description="Disordered" evidence="19">
    <location>
        <begin position="147"/>
        <end position="168"/>
    </location>
</feature>